<proteinExistence type="predicted"/>
<dbReference type="Proteomes" id="UP000478052">
    <property type="component" value="Unassembled WGS sequence"/>
</dbReference>
<reference evidence="1 2" key="1">
    <citation type="submission" date="2019-08" db="EMBL/GenBank/DDBJ databases">
        <title>Whole genome of Aphis craccivora.</title>
        <authorList>
            <person name="Voronova N.V."/>
            <person name="Shulinski R.S."/>
            <person name="Bandarenka Y.V."/>
            <person name="Zhorov D.G."/>
            <person name="Warner D."/>
        </authorList>
    </citation>
    <scope>NUCLEOTIDE SEQUENCE [LARGE SCALE GENOMIC DNA]</scope>
    <source>
        <strain evidence="1">180601</strain>
        <tissue evidence="1">Whole Body</tissue>
    </source>
</reference>
<dbReference type="OrthoDB" id="6630159at2759"/>
<evidence type="ECO:0000313" key="1">
    <source>
        <dbReference type="EMBL" id="KAF0773561.1"/>
    </source>
</evidence>
<sequence>MVGRTSERNSLLQIPYVQLETNAVELLTNGRLPLASSHSLLSDTALPSRAFPNKTKCLLVPFVNVPRGILVLSFKRNHHLPPRRCLRVVLSSSTLTAHCLNIRRTSYEKQHPLYSTLSILPDVCIRICEQLTHTAWHVNNASAQAALQAAQALAGQSDVQGGPNTVLRVIVEHMVFPISLDVLYEVSSPDYTILQQIFITNPLIYHKRGR</sequence>
<dbReference type="AlphaFoldDB" id="A0A6G0ZQU6"/>
<evidence type="ECO:0000313" key="2">
    <source>
        <dbReference type="Proteomes" id="UP000478052"/>
    </source>
</evidence>
<keyword evidence="2" id="KW-1185">Reference proteome</keyword>
<comment type="caution">
    <text evidence="1">The sequence shown here is derived from an EMBL/GenBank/DDBJ whole genome shotgun (WGS) entry which is preliminary data.</text>
</comment>
<name>A0A6G0ZQU6_APHCR</name>
<dbReference type="EMBL" id="VUJU01000048">
    <property type="protein sequence ID" value="KAF0773561.1"/>
    <property type="molecule type" value="Genomic_DNA"/>
</dbReference>
<accession>A0A6G0ZQU6</accession>
<protein>
    <submittedName>
        <fullName evidence="1">Polypyrimidine tract-binding protein 2 isoform X2</fullName>
    </submittedName>
</protein>
<gene>
    <name evidence="1" type="ORF">FWK35_00006223</name>
</gene>
<organism evidence="1 2">
    <name type="scientific">Aphis craccivora</name>
    <name type="common">Cowpea aphid</name>
    <dbReference type="NCBI Taxonomy" id="307492"/>
    <lineage>
        <taxon>Eukaryota</taxon>
        <taxon>Metazoa</taxon>
        <taxon>Ecdysozoa</taxon>
        <taxon>Arthropoda</taxon>
        <taxon>Hexapoda</taxon>
        <taxon>Insecta</taxon>
        <taxon>Pterygota</taxon>
        <taxon>Neoptera</taxon>
        <taxon>Paraneoptera</taxon>
        <taxon>Hemiptera</taxon>
        <taxon>Sternorrhyncha</taxon>
        <taxon>Aphidomorpha</taxon>
        <taxon>Aphidoidea</taxon>
        <taxon>Aphididae</taxon>
        <taxon>Aphidini</taxon>
        <taxon>Aphis</taxon>
        <taxon>Aphis</taxon>
    </lineage>
</organism>